<organism evidence="2 3">
    <name type="scientific">Actinomadura nitritigenes</name>
    <dbReference type="NCBI Taxonomy" id="134602"/>
    <lineage>
        <taxon>Bacteria</taxon>
        <taxon>Bacillati</taxon>
        <taxon>Actinomycetota</taxon>
        <taxon>Actinomycetes</taxon>
        <taxon>Streptosporangiales</taxon>
        <taxon>Thermomonosporaceae</taxon>
        <taxon>Actinomadura</taxon>
    </lineage>
</organism>
<dbReference type="Pfam" id="PF01636">
    <property type="entry name" value="APH"/>
    <property type="match status" value="1"/>
</dbReference>
<comment type="caution">
    <text evidence="2">The sequence shown here is derived from an EMBL/GenBank/DDBJ whole genome shotgun (WGS) entry which is preliminary data.</text>
</comment>
<dbReference type="SUPFAM" id="SSF56112">
    <property type="entry name" value="Protein kinase-like (PK-like)"/>
    <property type="match status" value="1"/>
</dbReference>
<keyword evidence="3" id="KW-1185">Reference proteome</keyword>
<sequence>MRSHWSDLPPEVLGAVTARTGPIQWVEPAPAGNHADIAATIHTADGRLFVKAARKTAPDTDGPEVRSLRWEAAINPHVTQYAPRLHFTVEAGGWLVLAFEHVQARHADYTPGSPDLDILTKIVDSLQAHPLPDVLERKRVERRWESMGDMTPLAGNTLLHADLNPANVLLGDGDTAYVVDWTFAGRGAAFLELALLIPWLLKAGHTPTEAEHWASQFPAWTTTAPATIDLFARAFAGKWQVNLATTNEAWALAHATAAQMWASHRCAHSSSP</sequence>
<dbReference type="InterPro" id="IPR002575">
    <property type="entry name" value="Aminoglycoside_PTrfase"/>
</dbReference>
<evidence type="ECO:0000259" key="1">
    <source>
        <dbReference type="Pfam" id="PF01636"/>
    </source>
</evidence>
<evidence type="ECO:0000313" key="3">
    <source>
        <dbReference type="Proteomes" id="UP000666915"/>
    </source>
</evidence>
<dbReference type="Proteomes" id="UP000666915">
    <property type="component" value="Unassembled WGS sequence"/>
</dbReference>
<dbReference type="Gene3D" id="3.90.1200.10">
    <property type="match status" value="1"/>
</dbReference>
<evidence type="ECO:0000313" key="2">
    <source>
        <dbReference type="EMBL" id="MBO2443276.1"/>
    </source>
</evidence>
<reference evidence="2 3" key="1">
    <citation type="submission" date="2021-03" db="EMBL/GenBank/DDBJ databases">
        <authorList>
            <person name="Kanchanasin P."/>
            <person name="Saeng-In P."/>
            <person name="Phongsopitanun W."/>
            <person name="Yuki M."/>
            <person name="Kudo T."/>
            <person name="Ohkuma M."/>
            <person name="Tanasupawat S."/>
        </authorList>
    </citation>
    <scope>NUCLEOTIDE SEQUENCE [LARGE SCALE GENOMIC DNA]</scope>
    <source>
        <strain evidence="2 3">L46</strain>
    </source>
</reference>
<feature type="domain" description="Aminoglycoside phosphotransferase" evidence="1">
    <location>
        <begin position="128"/>
        <end position="215"/>
    </location>
</feature>
<dbReference type="InterPro" id="IPR011009">
    <property type="entry name" value="Kinase-like_dom_sf"/>
</dbReference>
<protein>
    <submittedName>
        <fullName evidence="2">Phosphotransferase</fullName>
    </submittedName>
</protein>
<gene>
    <name evidence="2" type="ORF">J4557_37700</name>
</gene>
<dbReference type="EMBL" id="JAGEOK010000032">
    <property type="protein sequence ID" value="MBO2443276.1"/>
    <property type="molecule type" value="Genomic_DNA"/>
</dbReference>
<accession>A0ABS3RAK9</accession>
<name>A0ABS3RAK9_9ACTN</name>
<dbReference type="RefSeq" id="WP_208271597.1">
    <property type="nucleotide sequence ID" value="NZ_BAAAGM010000054.1"/>
</dbReference>
<proteinExistence type="predicted"/>